<evidence type="ECO:0000256" key="1">
    <source>
        <dbReference type="SAM" id="MobiDB-lite"/>
    </source>
</evidence>
<keyword evidence="2" id="KW-0472">Membrane</keyword>
<feature type="compositionally biased region" description="Low complexity" evidence="1">
    <location>
        <begin position="492"/>
        <end position="501"/>
    </location>
</feature>
<feature type="transmembrane region" description="Helical" evidence="2">
    <location>
        <begin position="469"/>
        <end position="486"/>
    </location>
</feature>
<keyword evidence="2" id="KW-1133">Transmembrane helix</keyword>
<dbReference type="EMBL" id="CP064936">
    <property type="protein sequence ID" value="QQA01456.1"/>
    <property type="molecule type" value="Genomic_DNA"/>
</dbReference>
<accession>A0A7T3RE51</accession>
<dbReference type="RefSeq" id="WP_198442983.1">
    <property type="nucleotide sequence ID" value="NZ_CBCSHE010000012.1"/>
</dbReference>
<evidence type="ECO:0000313" key="4">
    <source>
        <dbReference type="Proteomes" id="UP000595224"/>
    </source>
</evidence>
<dbReference type="Proteomes" id="UP000595224">
    <property type="component" value="Chromosome"/>
</dbReference>
<feature type="compositionally biased region" description="Basic and acidic residues" evidence="1">
    <location>
        <begin position="504"/>
        <end position="533"/>
    </location>
</feature>
<evidence type="ECO:0000313" key="3">
    <source>
        <dbReference type="EMBL" id="QQA01456.1"/>
    </source>
</evidence>
<reference evidence="3 4" key="1">
    <citation type="submission" date="2020-11" db="EMBL/GenBank/DDBJ databases">
        <title>Treponema Peruensis nv. sp., first commensal Treponema isolated from human feces.</title>
        <authorList>
            <person name="Belkhou C."/>
            <person name="Raes J."/>
        </authorList>
    </citation>
    <scope>NUCLEOTIDE SEQUENCE [LARGE SCALE GENOMIC DNA]</scope>
    <source>
        <strain evidence="3 4">RCC2812</strain>
    </source>
</reference>
<keyword evidence="2" id="KW-0812">Transmembrane</keyword>
<keyword evidence="4" id="KW-1185">Reference proteome</keyword>
<gene>
    <name evidence="3" type="ORF">IWA51_02230</name>
</gene>
<dbReference type="KEGG" id="tper:IWA51_02230"/>
<proteinExistence type="predicted"/>
<organism evidence="3 4">
    <name type="scientific">Treponema peruense</name>
    <dbReference type="NCBI Taxonomy" id="2787628"/>
    <lineage>
        <taxon>Bacteria</taxon>
        <taxon>Pseudomonadati</taxon>
        <taxon>Spirochaetota</taxon>
        <taxon>Spirochaetia</taxon>
        <taxon>Spirochaetales</taxon>
        <taxon>Treponemataceae</taxon>
        <taxon>Treponema</taxon>
    </lineage>
</organism>
<name>A0A7T3RE51_9SPIR</name>
<feature type="region of interest" description="Disordered" evidence="1">
    <location>
        <begin position="492"/>
        <end position="533"/>
    </location>
</feature>
<sequence length="645" mass="74342">MATTANILTLLKFYASKQKSPIIEYREFGDYLHRYAQHHLDENSELVSFCGASYTDALDAEISQLVSSRSVVVAPVSNKDYIFVISVFVEKFAETYKQIETNISIPFPSITDIPKSVPLDIVTRQPAADIIYRLLDKEELNDKTLYAIVFSKNIPSLLFPSLTCMAELVNCALRKIQDLLHKEETHDYFLKKLSISNPGKELSIKNFFAQFVSNPLAALDVLKNTGDTFYYWSQLCYFLKQDYTKVKDFTPEDITILQSVAVIEVATSYYKTKTSERIQKETAFKTLDNLMLNPPYYYSLADVLKMKDQNGVPLLGQYSEKELKEHLYALTQETVGNQMPELLVFKVNDDEGFYIKKEKVMPLIIRLANDARLVVRESLVKLWYKYLLDYETLPEMKEASAFERCLEREVRSADPILYAILNSTFLPVVAYEDKTPGRISLFRNGNILPYSELLMISRQEILSDAKIKLPFWYFIPVLSWILGLIFRKPKNSSQRQSSSTTATEKLRAEQKAAEAEKLRKRNEADSIDPKLSRKQELRKSAAEIEKKLVPESSTLDRELKGYLHEWNDRLGKQNYDNLTEDINSLIRDYLRKVLRSLKTESFSAERVSSLAQSLVDSPSMIKIKNHPALKRYTELYLVKLVKNIP</sequence>
<evidence type="ECO:0000256" key="2">
    <source>
        <dbReference type="SAM" id="Phobius"/>
    </source>
</evidence>
<protein>
    <submittedName>
        <fullName evidence="3">Uncharacterized protein</fullName>
    </submittedName>
</protein>
<dbReference type="AlphaFoldDB" id="A0A7T3RE51"/>